<keyword evidence="2" id="KW-1185">Reference proteome</keyword>
<gene>
    <name evidence="1" type="ORF">FKW44_002440</name>
</gene>
<reference evidence="2" key="1">
    <citation type="submission" date="2021-01" db="EMBL/GenBank/DDBJ databases">
        <title>Caligus Genome Assembly.</title>
        <authorList>
            <person name="Gallardo-Escarate C."/>
        </authorList>
    </citation>
    <scope>NUCLEOTIDE SEQUENCE [LARGE SCALE GENOMIC DNA]</scope>
</reference>
<name>A0A7T8KKE1_CALRO</name>
<proteinExistence type="predicted"/>
<dbReference type="EMBL" id="CP045891">
    <property type="protein sequence ID" value="QQP57445.1"/>
    <property type="molecule type" value="Genomic_DNA"/>
</dbReference>
<accession>A0A7T8KKE1</accession>
<protein>
    <submittedName>
        <fullName evidence="1">Uncharacterized protein</fullName>
    </submittedName>
</protein>
<dbReference type="Proteomes" id="UP000595437">
    <property type="component" value="Chromosome 2"/>
</dbReference>
<sequence length="60" mass="6314">MKLNMSLPLAHPGVLLLLSEEMSHLEVKFLYPRPSDGLGDGVDTTSLAAANLAMGLSGFS</sequence>
<organism evidence="1 2">
    <name type="scientific">Caligus rogercresseyi</name>
    <name type="common">Sea louse</name>
    <dbReference type="NCBI Taxonomy" id="217165"/>
    <lineage>
        <taxon>Eukaryota</taxon>
        <taxon>Metazoa</taxon>
        <taxon>Ecdysozoa</taxon>
        <taxon>Arthropoda</taxon>
        <taxon>Crustacea</taxon>
        <taxon>Multicrustacea</taxon>
        <taxon>Hexanauplia</taxon>
        <taxon>Copepoda</taxon>
        <taxon>Siphonostomatoida</taxon>
        <taxon>Caligidae</taxon>
        <taxon>Caligus</taxon>
    </lineage>
</organism>
<dbReference type="AlphaFoldDB" id="A0A7T8KKE1"/>
<evidence type="ECO:0000313" key="2">
    <source>
        <dbReference type="Proteomes" id="UP000595437"/>
    </source>
</evidence>
<evidence type="ECO:0000313" key="1">
    <source>
        <dbReference type="EMBL" id="QQP57445.1"/>
    </source>
</evidence>